<evidence type="ECO:0000256" key="19">
    <source>
        <dbReference type="ARBA" id="ARBA00032675"/>
    </source>
</evidence>
<dbReference type="InterPro" id="IPR001841">
    <property type="entry name" value="Znf_RING"/>
</dbReference>
<dbReference type="CDD" id="cd12892">
    <property type="entry name" value="SPRY_PRY_TRIM18"/>
    <property type="match status" value="1"/>
</dbReference>
<feature type="coiled-coil region" evidence="22">
    <location>
        <begin position="175"/>
        <end position="209"/>
    </location>
</feature>
<evidence type="ECO:0000256" key="14">
    <source>
        <dbReference type="ARBA" id="ARBA00022786"/>
    </source>
</evidence>
<dbReference type="GO" id="GO:0005737">
    <property type="term" value="C:cytoplasm"/>
    <property type="evidence" value="ECO:0007669"/>
    <property type="project" value="TreeGrafter"/>
</dbReference>
<accession>A0A2Y9M915</accession>
<gene>
    <name evidence="29" type="primary">MID1</name>
</gene>
<evidence type="ECO:0000256" key="16">
    <source>
        <dbReference type="ARBA" id="ARBA00023054"/>
    </source>
</evidence>
<dbReference type="InterPro" id="IPR003879">
    <property type="entry name" value="Butyrophylin_SPRY"/>
</dbReference>
<dbReference type="SUPFAM" id="SSF49265">
    <property type="entry name" value="Fibronectin type III"/>
    <property type="match status" value="1"/>
</dbReference>
<dbReference type="PROSITE" id="PS00518">
    <property type="entry name" value="ZF_RING_1"/>
    <property type="match status" value="1"/>
</dbReference>
<dbReference type="Pfam" id="PF22586">
    <property type="entry name" value="ANCHR-like_BBOX"/>
    <property type="match status" value="1"/>
</dbReference>
<keyword evidence="11" id="KW-0479">Metal-binding</keyword>
<evidence type="ECO:0000256" key="5">
    <source>
        <dbReference type="ARBA" id="ARBA00012483"/>
    </source>
</evidence>
<sequence length="629" mass="70957">METLESELTCPICLELFEDPLLLPCAHSLCFNCAHRILVSHCATNESVESITAFQCPTCRHVITLSQRGLDGLKRNVTLQNIIDRFQKASVSGPNSPSETRRERPFDANSMTSAEKVLCQFCDQDPAQDAVKTCVTCEVSYCDECLKATHPNKKPFTGHRLIEPIPDSHIRGLMCLEHEDEKQNLESNLTNLIKRNTELETLLAKLIQTCQHVEVNASRQEAKLMEECDLLIEIIQQRRQIIGTKIKEGKVMRLRKLAQQIANCKQCIERSASLISQAEHSLKENDHARFLQTAKNITERVSMATASSQVLIPEINLNDTFDTFALDFSREKKLLECLDYLTAPNPPTIREELCTASYDTITVHWTSDDEFSVVSYELQYTIFTGQANVVSLCNSADSWMIVPNIKQNHYTVHGLQSGTKYIFIVKAINQAGSRSSEPGKLKTNSQPFKLDPKSAHRKLKVSHDNLTVERDESSSKKSHTPERFTSQGSYGVAGNVFIDSGRHYWEVVISGSTWYAIGLAYKSAPKHEWIGKNSASWALCRCHNTWVVRHNSKEIPIEPAPHLRRVGILLDYDNGSIAFYDALNSIHLYTFDITFSQPVCPTFTVWNKCLTIITGLPIPDHLDCTEQLP</sequence>
<dbReference type="Gene3D" id="4.10.830.40">
    <property type="match status" value="1"/>
</dbReference>
<dbReference type="InterPro" id="IPR003877">
    <property type="entry name" value="SPRY_dom"/>
</dbReference>
<dbReference type="Pfam" id="PF18568">
    <property type="entry name" value="COS"/>
    <property type="match status" value="1"/>
</dbReference>
<dbReference type="PROSITE" id="PS51262">
    <property type="entry name" value="COS"/>
    <property type="match status" value="1"/>
</dbReference>
<dbReference type="FunFam" id="3.30.40.10:FF:000014">
    <property type="entry name" value="probable E3 ubiquitin-protein ligase MID2"/>
    <property type="match status" value="1"/>
</dbReference>
<dbReference type="InterPro" id="IPR047095">
    <property type="entry name" value="MID1_Bbox1_Zfn"/>
</dbReference>
<keyword evidence="10" id="KW-0493">Microtubule</keyword>
<evidence type="ECO:0000256" key="3">
    <source>
        <dbReference type="ARBA" id="ARBA00004245"/>
    </source>
</evidence>
<feature type="domain" description="B30.2/SPRY" evidence="25">
    <location>
        <begin position="428"/>
        <end position="621"/>
    </location>
</feature>
<dbReference type="GO" id="GO:0061630">
    <property type="term" value="F:ubiquitin protein ligase activity"/>
    <property type="evidence" value="ECO:0007669"/>
    <property type="project" value="UniProtKB-EC"/>
</dbReference>
<evidence type="ECO:0000259" key="26">
    <source>
        <dbReference type="PROSITE" id="PS50853"/>
    </source>
</evidence>
<comment type="subcellular location">
    <subcellularLocation>
        <location evidence="3">Cytoplasm</location>
        <location evidence="3">Cytoskeleton</location>
    </subcellularLocation>
</comment>
<keyword evidence="16 22" id="KW-0175">Coiled coil</keyword>
<feature type="domain" description="Fibronectin type-III" evidence="26">
    <location>
        <begin position="343"/>
        <end position="446"/>
    </location>
</feature>
<keyword evidence="7" id="KW-0963">Cytoplasm</keyword>
<evidence type="ECO:0000256" key="13">
    <source>
        <dbReference type="ARBA" id="ARBA00022771"/>
    </source>
</evidence>
<dbReference type="InterPro" id="IPR017907">
    <property type="entry name" value="Znf_RING_CS"/>
</dbReference>
<evidence type="ECO:0000256" key="15">
    <source>
        <dbReference type="ARBA" id="ARBA00022833"/>
    </source>
</evidence>
<dbReference type="InterPro" id="IPR043136">
    <property type="entry name" value="B30.2/SPRY_sf"/>
</dbReference>
<evidence type="ECO:0000256" key="12">
    <source>
        <dbReference type="ARBA" id="ARBA00022737"/>
    </source>
</evidence>
<feature type="compositionally biased region" description="Basic and acidic residues" evidence="23">
    <location>
        <begin position="461"/>
        <end position="482"/>
    </location>
</feature>
<dbReference type="Pfam" id="PF13445">
    <property type="entry name" value="zf-RING_UBOX"/>
    <property type="match status" value="1"/>
</dbReference>
<dbReference type="InterPro" id="IPR017903">
    <property type="entry name" value="COS_domain"/>
</dbReference>
<keyword evidence="9" id="KW-0808">Transferase</keyword>
<evidence type="ECO:0000256" key="1">
    <source>
        <dbReference type="ARBA" id="ARBA00000900"/>
    </source>
</evidence>
<comment type="catalytic activity">
    <reaction evidence="1">
        <text>S-ubiquitinyl-[E2 ubiquitin-conjugating enzyme]-L-cysteine + [acceptor protein]-L-lysine = [E2 ubiquitin-conjugating enzyme]-L-cysteine + N(6)-ubiquitinyl-[acceptor protein]-L-lysine.</text>
        <dbReference type="EC" id="2.3.2.27"/>
    </reaction>
</comment>
<dbReference type="InterPro" id="IPR036116">
    <property type="entry name" value="FN3_sf"/>
</dbReference>
<keyword evidence="12" id="KW-0677">Repeat</keyword>
<dbReference type="AlphaFoldDB" id="A0A2Y9M915"/>
<dbReference type="PANTHER" id="PTHR24099">
    <property type="entry name" value="E3 UBIQUITIN-PROTEIN LIGASE TRIM36-RELATED"/>
    <property type="match status" value="1"/>
</dbReference>
<dbReference type="GeneID" id="111167232"/>
<evidence type="ECO:0000259" key="25">
    <source>
        <dbReference type="PROSITE" id="PS50188"/>
    </source>
</evidence>
<dbReference type="InterPro" id="IPR050617">
    <property type="entry name" value="E3_ligase_FN3/SPRY"/>
</dbReference>
<evidence type="ECO:0000259" key="27">
    <source>
        <dbReference type="PROSITE" id="PS51262"/>
    </source>
</evidence>
<dbReference type="Proteomes" id="UP000248483">
    <property type="component" value="Unplaced"/>
</dbReference>
<dbReference type="CDD" id="cd19836">
    <property type="entry name" value="Bbox1_MID1_C-I"/>
    <property type="match status" value="1"/>
</dbReference>
<keyword evidence="8" id="KW-0597">Phosphoprotein</keyword>
<name>A0A2Y9M915_DELLE</name>
<dbReference type="Pfam" id="PF00622">
    <property type="entry name" value="SPRY"/>
    <property type="match status" value="1"/>
</dbReference>
<dbReference type="SMART" id="SM00336">
    <property type="entry name" value="BBOX"/>
    <property type="match status" value="1"/>
</dbReference>
<proteinExistence type="inferred from homology"/>
<dbReference type="InterPro" id="IPR013783">
    <property type="entry name" value="Ig-like_fold"/>
</dbReference>
<dbReference type="GO" id="GO:0008270">
    <property type="term" value="F:zinc ion binding"/>
    <property type="evidence" value="ECO:0007669"/>
    <property type="project" value="UniProtKB-KW"/>
</dbReference>
<evidence type="ECO:0000256" key="18">
    <source>
        <dbReference type="ARBA" id="ARBA00031380"/>
    </source>
</evidence>
<dbReference type="SUPFAM" id="SSF49899">
    <property type="entry name" value="Concanavalin A-like lectins/glucanases"/>
    <property type="match status" value="1"/>
</dbReference>
<dbReference type="InterPro" id="IPR000315">
    <property type="entry name" value="Znf_B-box"/>
</dbReference>
<feature type="domain" description="COS" evidence="27">
    <location>
        <begin position="282"/>
        <end position="341"/>
    </location>
</feature>
<dbReference type="CDD" id="cd16753">
    <property type="entry name" value="RING-HC_MID1"/>
    <property type="match status" value="1"/>
</dbReference>
<dbReference type="Pfam" id="PF00041">
    <property type="entry name" value="fn3"/>
    <property type="match status" value="1"/>
</dbReference>
<organism evidence="28 29">
    <name type="scientific">Delphinapterus leucas</name>
    <name type="common">Beluga whale</name>
    <dbReference type="NCBI Taxonomy" id="9749"/>
    <lineage>
        <taxon>Eukaryota</taxon>
        <taxon>Metazoa</taxon>
        <taxon>Chordata</taxon>
        <taxon>Craniata</taxon>
        <taxon>Vertebrata</taxon>
        <taxon>Euteleostomi</taxon>
        <taxon>Mammalia</taxon>
        <taxon>Eutheria</taxon>
        <taxon>Laurasiatheria</taxon>
        <taxon>Artiodactyla</taxon>
        <taxon>Whippomorpha</taxon>
        <taxon>Cetacea</taxon>
        <taxon>Odontoceti</taxon>
        <taxon>Monodontidae</taxon>
        <taxon>Delphinapterus</taxon>
    </lineage>
</organism>
<dbReference type="CDD" id="cd00063">
    <property type="entry name" value="FN3"/>
    <property type="match status" value="1"/>
</dbReference>
<dbReference type="EC" id="2.3.2.27" evidence="5"/>
<dbReference type="InterPro" id="IPR001870">
    <property type="entry name" value="B30.2/SPRY"/>
</dbReference>
<evidence type="ECO:0000256" key="8">
    <source>
        <dbReference type="ARBA" id="ARBA00022553"/>
    </source>
</evidence>
<evidence type="ECO:0000256" key="4">
    <source>
        <dbReference type="ARBA" id="ARBA00008518"/>
    </source>
</evidence>
<evidence type="ECO:0000256" key="2">
    <source>
        <dbReference type="ARBA" id="ARBA00002369"/>
    </source>
</evidence>
<dbReference type="SUPFAM" id="SSF57850">
    <property type="entry name" value="RING/U-box"/>
    <property type="match status" value="1"/>
</dbReference>
<dbReference type="InterPro" id="IPR013320">
    <property type="entry name" value="ConA-like_dom_sf"/>
</dbReference>
<dbReference type="PROSITE" id="PS50188">
    <property type="entry name" value="B302_SPRY"/>
    <property type="match status" value="1"/>
</dbReference>
<keyword evidence="17" id="KW-0206">Cytoskeleton</keyword>
<feature type="compositionally biased region" description="Polar residues" evidence="23">
    <location>
        <begin position="433"/>
        <end position="447"/>
    </location>
</feature>
<dbReference type="InterPro" id="IPR003649">
    <property type="entry name" value="Bbox_C"/>
</dbReference>
<dbReference type="Gene3D" id="2.60.120.920">
    <property type="match status" value="1"/>
</dbReference>
<dbReference type="SMART" id="SM00449">
    <property type="entry name" value="SPRY"/>
    <property type="match status" value="1"/>
</dbReference>
<protein>
    <recommendedName>
        <fullName evidence="6">E3 ubiquitin-protein ligase Midline-1</fullName>
        <ecNumber evidence="5">2.3.2.27</ecNumber>
    </recommendedName>
    <alternativeName>
        <fullName evidence="18">RING finger protein Midline-1</fullName>
    </alternativeName>
    <alternativeName>
        <fullName evidence="20">RING-type E3 ubiquitin transferase Midline-1</fullName>
    </alternativeName>
    <alternativeName>
        <fullName evidence="19">Tripartite motif-containing protein 18</fullName>
    </alternativeName>
</protein>
<dbReference type="GO" id="GO:0005874">
    <property type="term" value="C:microtubule"/>
    <property type="evidence" value="ECO:0007669"/>
    <property type="project" value="UniProtKB-KW"/>
</dbReference>
<evidence type="ECO:0000256" key="6">
    <source>
        <dbReference type="ARBA" id="ARBA00013586"/>
    </source>
</evidence>
<feature type="domain" description="RING-type" evidence="24">
    <location>
        <begin position="10"/>
        <end position="60"/>
    </location>
</feature>
<dbReference type="Gene3D" id="2.60.40.10">
    <property type="entry name" value="Immunoglobulins"/>
    <property type="match status" value="1"/>
</dbReference>
<evidence type="ECO:0000313" key="29">
    <source>
        <dbReference type="RefSeq" id="XP_022415567.1"/>
    </source>
</evidence>
<comment type="similarity">
    <text evidence="4">Belongs to the TRIM/RBCC family.</text>
</comment>
<dbReference type="PANTHER" id="PTHR24099:SF23">
    <property type="entry name" value="E3 UBIQUITIN-PROTEIN LIGASE MIDLINE-1"/>
    <property type="match status" value="1"/>
</dbReference>
<evidence type="ECO:0000256" key="9">
    <source>
        <dbReference type="ARBA" id="ARBA00022679"/>
    </source>
</evidence>
<dbReference type="CTD" id="4281"/>
<evidence type="ECO:0000256" key="10">
    <source>
        <dbReference type="ARBA" id="ARBA00022701"/>
    </source>
</evidence>
<dbReference type="RefSeq" id="XP_022415567.1">
    <property type="nucleotide sequence ID" value="XM_022559859.2"/>
</dbReference>
<evidence type="ECO:0000256" key="20">
    <source>
        <dbReference type="ARBA" id="ARBA00033203"/>
    </source>
</evidence>
<keyword evidence="14" id="KW-0833">Ubl conjugation pathway</keyword>
<dbReference type="Gene3D" id="3.30.40.10">
    <property type="entry name" value="Zinc/RING finger domain, C3HC4 (zinc finger)"/>
    <property type="match status" value="1"/>
</dbReference>
<dbReference type="FunFam" id="4.10.830.40:FF:000002">
    <property type="entry name" value="probable E3 ubiquitin-protein ligase MID2"/>
    <property type="match status" value="1"/>
</dbReference>
<dbReference type="PRINTS" id="PR01407">
    <property type="entry name" value="BUTYPHLNCDUF"/>
</dbReference>
<dbReference type="SMART" id="SM00502">
    <property type="entry name" value="BBC"/>
    <property type="match status" value="1"/>
</dbReference>
<dbReference type="PROSITE" id="PS50853">
    <property type="entry name" value="FN3"/>
    <property type="match status" value="1"/>
</dbReference>
<comment type="function">
    <text evidence="2">Has E3 ubiquitin ligase activity towards IGBP1, promoting its monoubiquitination, which results in deprotection of the catalytic subunit of protein phosphatase PP2A, and its subsequent degradation by polyubiquitination.</text>
</comment>
<evidence type="ECO:0000256" key="17">
    <source>
        <dbReference type="ARBA" id="ARBA00023212"/>
    </source>
</evidence>
<evidence type="ECO:0000256" key="21">
    <source>
        <dbReference type="PROSITE-ProRule" id="PRU00175"/>
    </source>
</evidence>
<dbReference type="InterPro" id="IPR027370">
    <property type="entry name" value="Znf-RING_euk"/>
</dbReference>
<dbReference type="FunFam" id="2.60.40.10:FF:000153">
    <property type="entry name" value="Probable E3 ubiquitin-protein ligase MID2"/>
    <property type="match status" value="1"/>
</dbReference>
<evidence type="ECO:0000256" key="11">
    <source>
        <dbReference type="ARBA" id="ARBA00022723"/>
    </source>
</evidence>
<dbReference type="InterPro" id="IPR013083">
    <property type="entry name" value="Znf_RING/FYVE/PHD"/>
</dbReference>
<dbReference type="PROSITE" id="PS50089">
    <property type="entry name" value="ZF_RING_2"/>
    <property type="match status" value="1"/>
</dbReference>
<evidence type="ECO:0000256" key="23">
    <source>
        <dbReference type="SAM" id="MobiDB-lite"/>
    </source>
</evidence>
<dbReference type="SMART" id="SM00184">
    <property type="entry name" value="RING"/>
    <property type="match status" value="1"/>
</dbReference>
<keyword evidence="13 21" id="KW-0863">Zinc-finger</keyword>
<evidence type="ECO:0000256" key="22">
    <source>
        <dbReference type="SAM" id="Coils"/>
    </source>
</evidence>
<evidence type="ECO:0000259" key="24">
    <source>
        <dbReference type="PROSITE" id="PS50089"/>
    </source>
</evidence>
<dbReference type="FunFam" id="2.60.120.920:FF:000010">
    <property type="entry name" value="E3 ubiquitin-protein ligase Midline-1"/>
    <property type="match status" value="1"/>
</dbReference>
<reference evidence="29" key="1">
    <citation type="submission" date="2025-08" db="UniProtKB">
        <authorList>
            <consortium name="RefSeq"/>
        </authorList>
    </citation>
    <scope>IDENTIFICATION</scope>
    <source>
        <tissue evidence="29">Blood</tissue>
    </source>
</reference>
<dbReference type="InterPro" id="IPR040859">
    <property type="entry name" value="Midline-1_COS"/>
</dbReference>
<feature type="region of interest" description="Disordered" evidence="23">
    <location>
        <begin position="433"/>
        <end position="486"/>
    </location>
</feature>
<evidence type="ECO:0000256" key="7">
    <source>
        <dbReference type="ARBA" id="ARBA00022490"/>
    </source>
</evidence>
<dbReference type="SMART" id="SM00060">
    <property type="entry name" value="FN3"/>
    <property type="match status" value="1"/>
</dbReference>
<evidence type="ECO:0000313" key="28">
    <source>
        <dbReference type="Proteomes" id="UP000248483"/>
    </source>
</evidence>
<dbReference type="InterPro" id="IPR003961">
    <property type="entry name" value="FN3_dom"/>
</dbReference>
<dbReference type="GO" id="GO:0070507">
    <property type="term" value="P:regulation of microtubule cytoskeleton organization"/>
    <property type="evidence" value="ECO:0007669"/>
    <property type="project" value="TreeGrafter"/>
</dbReference>
<keyword evidence="28" id="KW-1185">Reference proteome</keyword>
<keyword evidence="15" id="KW-0862">Zinc</keyword>